<dbReference type="Pfam" id="PF02338">
    <property type="entry name" value="OTU"/>
    <property type="match status" value="1"/>
</dbReference>
<evidence type="ECO:0000313" key="2">
    <source>
        <dbReference type="EMBL" id="CAG9558107.1"/>
    </source>
</evidence>
<dbReference type="InterPro" id="IPR038765">
    <property type="entry name" value="Papain-like_cys_pep_sf"/>
</dbReference>
<feature type="domain" description="OTU" evidence="1">
    <location>
        <begin position="3"/>
        <end position="135"/>
    </location>
</feature>
<evidence type="ECO:0000259" key="1">
    <source>
        <dbReference type="PROSITE" id="PS50802"/>
    </source>
</evidence>
<dbReference type="SUPFAM" id="SSF54001">
    <property type="entry name" value="Cysteine proteinases"/>
    <property type="match status" value="1"/>
</dbReference>
<dbReference type="InterPro" id="IPR050704">
    <property type="entry name" value="Peptidase_C85-like"/>
</dbReference>
<dbReference type="Gene3D" id="3.90.70.80">
    <property type="match status" value="1"/>
</dbReference>
<keyword evidence="3" id="KW-1185">Reference proteome</keyword>
<dbReference type="OrthoDB" id="409956at2759"/>
<comment type="caution">
    <text evidence="2">The sequence shown here is derived from an EMBL/GenBank/DDBJ whole genome shotgun (WGS) entry which is preliminary data.</text>
</comment>
<accession>A0A8J2Q7R2</accession>
<evidence type="ECO:0000313" key="3">
    <source>
        <dbReference type="Proteomes" id="UP000789524"/>
    </source>
</evidence>
<dbReference type="Proteomes" id="UP000789524">
    <property type="component" value="Unassembled WGS sequence"/>
</dbReference>
<sequence>MPRRLVSIRGDGNCLFRSVSYSLYGTQERHREIRIRVVERVVNNWQRYKDFIIGDRSYGLTIRDPSDYRSLMSRDGEYAGHVELHCVSELHPDFTFSVHRDGCSKTIEYGNGRTVKHLLFSGYLDAGHYSVIEYY</sequence>
<organism evidence="2 3">
    <name type="scientific">Danaus chrysippus</name>
    <name type="common">African queen</name>
    <dbReference type="NCBI Taxonomy" id="151541"/>
    <lineage>
        <taxon>Eukaryota</taxon>
        <taxon>Metazoa</taxon>
        <taxon>Ecdysozoa</taxon>
        <taxon>Arthropoda</taxon>
        <taxon>Hexapoda</taxon>
        <taxon>Insecta</taxon>
        <taxon>Pterygota</taxon>
        <taxon>Neoptera</taxon>
        <taxon>Endopterygota</taxon>
        <taxon>Lepidoptera</taxon>
        <taxon>Glossata</taxon>
        <taxon>Ditrysia</taxon>
        <taxon>Papilionoidea</taxon>
        <taxon>Nymphalidae</taxon>
        <taxon>Danainae</taxon>
        <taxon>Danaini</taxon>
        <taxon>Danaina</taxon>
        <taxon>Danaus</taxon>
        <taxon>Anosia</taxon>
    </lineage>
</organism>
<name>A0A8J2Q7R2_9NEOP</name>
<gene>
    <name evidence="2" type="ORF">DCHRY22_LOCUS329</name>
</gene>
<dbReference type="GO" id="GO:0016579">
    <property type="term" value="P:protein deubiquitination"/>
    <property type="evidence" value="ECO:0007669"/>
    <property type="project" value="TreeGrafter"/>
</dbReference>
<dbReference type="AlphaFoldDB" id="A0A8J2Q7R2"/>
<protein>
    <submittedName>
        <fullName evidence="2">(African queen) hypothetical protein</fullName>
    </submittedName>
</protein>
<dbReference type="PROSITE" id="PS50802">
    <property type="entry name" value="OTU"/>
    <property type="match status" value="1"/>
</dbReference>
<dbReference type="InterPro" id="IPR003323">
    <property type="entry name" value="OTU_dom"/>
</dbReference>
<dbReference type="CDD" id="cd22757">
    <property type="entry name" value="OTU_P87_VP80-like"/>
    <property type="match status" value="1"/>
</dbReference>
<dbReference type="EMBL" id="CAKASE010000043">
    <property type="protein sequence ID" value="CAG9558107.1"/>
    <property type="molecule type" value="Genomic_DNA"/>
</dbReference>
<dbReference type="PANTHER" id="PTHR12419">
    <property type="entry name" value="OTU DOMAIN CONTAINING PROTEIN"/>
    <property type="match status" value="1"/>
</dbReference>
<proteinExistence type="predicted"/>
<reference evidence="2" key="1">
    <citation type="submission" date="2021-09" db="EMBL/GenBank/DDBJ databases">
        <authorList>
            <person name="Martin H S."/>
        </authorList>
    </citation>
    <scope>NUCLEOTIDE SEQUENCE</scope>
</reference>
<dbReference type="GO" id="GO:0004843">
    <property type="term" value="F:cysteine-type deubiquitinase activity"/>
    <property type="evidence" value="ECO:0007669"/>
    <property type="project" value="TreeGrafter"/>
</dbReference>